<dbReference type="SUPFAM" id="SSF52540">
    <property type="entry name" value="P-loop containing nucleoside triphosphate hydrolases"/>
    <property type="match status" value="1"/>
</dbReference>
<proteinExistence type="inferred from homology"/>
<evidence type="ECO:0000313" key="4">
    <source>
        <dbReference type="EMBL" id="KAK9884598.1"/>
    </source>
</evidence>
<dbReference type="GO" id="GO:0008146">
    <property type="term" value="F:sulfotransferase activity"/>
    <property type="evidence" value="ECO:0007669"/>
    <property type="project" value="InterPro"/>
</dbReference>
<name>A0AAW1UVT9_9CUCU</name>
<evidence type="ECO:0000259" key="3">
    <source>
        <dbReference type="Pfam" id="PF00685"/>
    </source>
</evidence>
<feature type="domain" description="Sulfotransferase" evidence="3">
    <location>
        <begin position="70"/>
        <end position="345"/>
    </location>
</feature>
<dbReference type="AlphaFoldDB" id="A0AAW1UVT9"/>
<dbReference type="Proteomes" id="UP001431783">
    <property type="component" value="Unassembled WGS sequence"/>
</dbReference>
<dbReference type="InterPro" id="IPR027417">
    <property type="entry name" value="P-loop_NTPase"/>
</dbReference>
<dbReference type="EMBL" id="JARQZJ010000093">
    <property type="protein sequence ID" value="KAK9884598.1"/>
    <property type="molecule type" value="Genomic_DNA"/>
</dbReference>
<accession>A0AAW1UVT9</accession>
<sequence length="353" mass="42296">MSKHLNDYSSDDQLEVPFEIEDLDPNINKKLLQDFGGERTGFIQVGKKKWFFPNAFRHHISRFHDFEVRPNDVWIVTFPRSGTTVTQELIWLLLNDLDYKTASQITLFERYPFMEANCMFHPEFRAELLQENINFEENYKLIKKLSESVCDHLDQMKERRFIKTHLPLSLLPKNLLTVGCKVIYIARNPKDLAVSYYHHNRLIRVHGFKKDFPTFWEYFSNNLVVWAPYWEHILEAWKENNRENMLFLFYENLNKNLKESIINIQNFLGTKFTDDQLSLLENHLKIDNFRKNSSVNYSLWRDLGIFDKNEQSFIRKGKTGESKSYFDENLEKKANDWIELHLKDTDLKFPAFN</sequence>
<dbReference type="InterPro" id="IPR000863">
    <property type="entry name" value="Sulfotransferase_dom"/>
</dbReference>
<organism evidence="4 5">
    <name type="scientific">Henosepilachna vigintioctopunctata</name>
    <dbReference type="NCBI Taxonomy" id="420089"/>
    <lineage>
        <taxon>Eukaryota</taxon>
        <taxon>Metazoa</taxon>
        <taxon>Ecdysozoa</taxon>
        <taxon>Arthropoda</taxon>
        <taxon>Hexapoda</taxon>
        <taxon>Insecta</taxon>
        <taxon>Pterygota</taxon>
        <taxon>Neoptera</taxon>
        <taxon>Endopterygota</taxon>
        <taxon>Coleoptera</taxon>
        <taxon>Polyphaga</taxon>
        <taxon>Cucujiformia</taxon>
        <taxon>Coccinelloidea</taxon>
        <taxon>Coccinellidae</taxon>
        <taxon>Epilachninae</taxon>
        <taxon>Epilachnini</taxon>
        <taxon>Henosepilachna</taxon>
    </lineage>
</organism>
<dbReference type="PANTHER" id="PTHR11783">
    <property type="entry name" value="SULFOTRANSFERASE SULT"/>
    <property type="match status" value="1"/>
</dbReference>
<evidence type="ECO:0000256" key="2">
    <source>
        <dbReference type="ARBA" id="ARBA00022679"/>
    </source>
</evidence>
<dbReference type="Pfam" id="PF00685">
    <property type="entry name" value="Sulfotransfer_1"/>
    <property type="match status" value="1"/>
</dbReference>
<reference evidence="4 5" key="1">
    <citation type="submission" date="2023-03" db="EMBL/GenBank/DDBJ databases">
        <title>Genome insight into feeding habits of ladybird beetles.</title>
        <authorList>
            <person name="Li H.-S."/>
            <person name="Huang Y.-H."/>
            <person name="Pang H."/>
        </authorList>
    </citation>
    <scope>NUCLEOTIDE SEQUENCE [LARGE SCALE GENOMIC DNA]</scope>
    <source>
        <strain evidence="4">SYSU_2023b</strain>
        <tissue evidence="4">Whole body</tissue>
    </source>
</reference>
<comment type="caution">
    <text evidence="4">The sequence shown here is derived from an EMBL/GenBank/DDBJ whole genome shotgun (WGS) entry which is preliminary data.</text>
</comment>
<comment type="similarity">
    <text evidence="1">Belongs to the sulfotransferase 1 family.</text>
</comment>
<keyword evidence="5" id="KW-1185">Reference proteome</keyword>
<protein>
    <recommendedName>
        <fullName evidence="3">Sulfotransferase domain-containing protein</fullName>
    </recommendedName>
</protein>
<evidence type="ECO:0000256" key="1">
    <source>
        <dbReference type="ARBA" id="ARBA00005771"/>
    </source>
</evidence>
<gene>
    <name evidence="4" type="ORF">WA026_007438</name>
</gene>
<evidence type="ECO:0000313" key="5">
    <source>
        <dbReference type="Proteomes" id="UP001431783"/>
    </source>
</evidence>
<dbReference type="Gene3D" id="3.40.50.300">
    <property type="entry name" value="P-loop containing nucleotide triphosphate hydrolases"/>
    <property type="match status" value="1"/>
</dbReference>
<keyword evidence="2" id="KW-0808">Transferase</keyword>